<dbReference type="FunFam" id="1.20.1270.60:FF:000009">
    <property type="entry name" value="Protein kinase C and casein kinase substrate in neurons 2"/>
    <property type="match status" value="1"/>
</dbReference>
<evidence type="ECO:0000256" key="6">
    <source>
        <dbReference type="ARBA" id="ARBA00022490"/>
    </source>
</evidence>
<feature type="region of interest" description="Disordered" evidence="15">
    <location>
        <begin position="332"/>
        <end position="476"/>
    </location>
</feature>
<evidence type="ECO:0000256" key="9">
    <source>
        <dbReference type="ARBA" id="ARBA00023136"/>
    </source>
</evidence>
<evidence type="ECO:0000256" key="13">
    <source>
        <dbReference type="PROSITE-ProRule" id="PRU01077"/>
    </source>
</evidence>
<dbReference type="EMBL" id="CAJNOM010000146">
    <property type="protein sequence ID" value="CAF1137503.1"/>
    <property type="molecule type" value="Genomic_DNA"/>
</dbReference>
<dbReference type="GO" id="GO:0005768">
    <property type="term" value="C:endosome"/>
    <property type="evidence" value="ECO:0007669"/>
    <property type="project" value="TreeGrafter"/>
</dbReference>
<evidence type="ECO:0000256" key="2">
    <source>
        <dbReference type="ARBA" id="ARBA00004236"/>
    </source>
</evidence>
<dbReference type="EMBL" id="CAJNOM010004658">
    <property type="protein sequence ID" value="CAF1657729.1"/>
    <property type="molecule type" value="Genomic_DNA"/>
</dbReference>
<evidence type="ECO:0000313" key="21">
    <source>
        <dbReference type="EMBL" id="CAF1657729.1"/>
    </source>
</evidence>
<evidence type="ECO:0000256" key="3">
    <source>
        <dbReference type="ARBA" id="ARBA00004496"/>
    </source>
</evidence>
<keyword evidence="7" id="KW-0597">Phosphoprotein</keyword>
<dbReference type="PANTHER" id="PTHR23065">
    <property type="entry name" value="PROLINE-SERINE-THREONINE PHOSPHATASE INTERACTING PROTEIN 1"/>
    <property type="match status" value="1"/>
</dbReference>
<dbReference type="Proteomes" id="UP000663877">
    <property type="component" value="Unassembled WGS sequence"/>
</dbReference>
<gene>
    <name evidence="18" type="ORF">BJG266_LOCUS11855</name>
    <name evidence="20" type="ORF">BJG266_LOCUS45618</name>
    <name evidence="19" type="ORF">QVE165_LOCUS22287</name>
    <name evidence="21" type="ORF">QVE165_LOCUS62626</name>
</gene>
<dbReference type="SMART" id="SM00326">
    <property type="entry name" value="SH3"/>
    <property type="match status" value="1"/>
</dbReference>
<dbReference type="PRINTS" id="PR00452">
    <property type="entry name" value="SH3DOMAIN"/>
</dbReference>
<dbReference type="InterPro" id="IPR027267">
    <property type="entry name" value="AH/BAR_dom_sf"/>
</dbReference>
<dbReference type="GO" id="GO:0097320">
    <property type="term" value="P:plasma membrane tubulation"/>
    <property type="evidence" value="ECO:0007669"/>
    <property type="project" value="TreeGrafter"/>
</dbReference>
<dbReference type="PANTHER" id="PTHR23065:SF11">
    <property type="entry name" value="SYNDAPIN, ISOFORM C"/>
    <property type="match status" value="1"/>
</dbReference>
<dbReference type="SUPFAM" id="SSF50044">
    <property type="entry name" value="SH3-domain"/>
    <property type="match status" value="1"/>
</dbReference>
<dbReference type="AlphaFoldDB" id="A0A814BH81"/>
<comment type="caution">
    <text evidence="18">The sequence shown here is derived from an EMBL/GenBank/DDBJ whole genome shotgun (WGS) entry which is preliminary data.</text>
</comment>
<dbReference type="Pfam" id="PF00018">
    <property type="entry name" value="SH3_1"/>
    <property type="match status" value="1"/>
</dbReference>
<evidence type="ECO:0000313" key="23">
    <source>
        <dbReference type="Proteomes" id="UP000663877"/>
    </source>
</evidence>
<dbReference type="PRINTS" id="PR01887">
    <property type="entry name" value="SPECTRNALPHA"/>
</dbReference>
<keyword evidence="5" id="KW-1003">Cell membrane</keyword>
<dbReference type="InterPro" id="IPR001452">
    <property type="entry name" value="SH3_domain"/>
</dbReference>
<evidence type="ECO:0000259" key="16">
    <source>
        <dbReference type="PROSITE" id="PS50002"/>
    </source>
</evidence>
<feature type="domain" description="F-BAR" evidence="17">
    <location>
        <begin position="17"/>
        <end position="285"/>
    </location>
</feature>
<evidence type="ECO:0000256" key="10">
    <source>
        <dbReference type="ARBA" id="ARBA00055545"/>
    </source>
</evidence>
<evidence type="ECO:0000313" key="20">
    <source>
        <dbReference type="EMBL" id="CAF1541671.1"/>
    </source>
</evidence>
<dbReference type="OrthoDB" id="10255128at2759"/>
<dbReference type="Gene3D" id="1.20.1270.60">
    <property type="entry name" value="Arfaptin homology (AH) domain/BAR domain"/>
    <property type="match status" value="1"/>
</dbReference>
<evidence type="ECO:0000256" key="1">
    <source>
        <dbReference type="ARBA" id="ARBA00004184"/>
    </source>
</evidence>
<dbReference type="InterPro" id="IPR031160">
    <property type="entry name" value="F_BAR_dom"/>
</dbReference>
<dbReference type="Pfam" id="PF00611">
    <property type="entry name" value="FCH"/>
    <property type="match status" value="1"/>
</dbReference>
<evidence type="ECO:0000256" key="15">
    <source>
        <dbReference type="SAM" id="MobiDB-lite"/>
    </source>
</evidence>
<dbReference type="Proteomes" id="UP000663832">
    <property type="component" value="Unassembled WGS sequence"/>
</dbReference>
<dbReference type="GO" id="GO:0005886">
    <property type="term" value="C:plasma membrane"/>
    <property type="evidence" value="ECO:0007669"/>
    <property type="project" value="UniProtKB-SubCell"/>
</dbReference>
<feature type="compositionally biased region" description="Polar residues" evidence="15">
    <location>
        <begin position="353"/>
        <end position="387"/>
    </location>
</feature>
<dbReference type="InterPro" id="IPR001060">
    <property type="entry name" value="FCH_dom"/>
</dbReference>
<comment type="subcellular location">
    <subcellularLocation>
        <location evidence="2">Cell membrane</location>
    </subcellularLocation>
    <subcellularLocation>
        <location evidence="3">Cytoplasm</location>
    </subcellularLocation>
    <subcellularLocation>
        <location evidence="1">Endomembrane system</location>
        <topology evidence="1">Peripheral membrane protein</topology>
    </subcellularLocation>
</comment>
<protein>
    <submittedName>
        <fullName evidence="18">Uncharacterized protein</fullName>
    </submittedName>
</protein>
<organism evidence="18 23">
    <name type="scientific">Adineta steineri</name>
    <dbReference type="NCBI Taxonomy" id="433720"/>
    <lineage>
        <taxon>Eukaryota</taxon>
        <taxon>Metazoa</taxon>
        <taxon>Spiralia</taxon>
        <taxon>Gnathifera</taxon>
        <taxon>Rotifera</taxon>
        <taxon>Eurotatoria</taxon>
        <taxon>Bdelloidea</taxon>
        <taxon>Adinetida</taxon>
        <taxon>Adinetidae</taxon>
        <taxon>Adineta</taxon>
    </lineage>
</organism>
<dbReference type="CDD" id="cd11843">
    <property type="entry name" value="SH3_PACSIN"/>
    <property type="match status" value="1"/>
</dbReference>
<feature type="compositionally biased region" description="Polar residues" evidence="15">
    <location>
        <begin position="461"/>
        <end position="474"/>
    </location>
</feature>
<dbReference type="PROSITE" id="PS50002">
    <property type="entry name" value="SH3"/>
    <property type="match status" value="1"/>
</dbReference>
<dbReference type="SMART" id="SM00055">
    <property type="entry name" value="FCH"/>
    <property type="match status" value="1"/>
</dbReference>
<keyword evidence="4 12" id="KW-0728">SH3 domain</keyword>
<dbReference type="SUPFAM" id="SSF103657">
    <property type="entry name" value="BAR/IMD domain-like"/>
    <property type="match status" value="1"/>
</dbReference>
<evidence type="ECO:0000256" key="4">
    <source>
        <dbReference type="ARBA" id="ARBA00022443"/>
    </source>
</evidence>
<dbReference type="EMBL" id="CAJNOI010000044">
    <property type="protein sequence ID" value="CAF0926876.1"/>
    <property type="molecule type" value="Genomic_DNA"/>
</dbReference>
<evidence type="ECO:0000256" key="5">
    <source>
        <dbReference type="ARBA" id="ARBA00022475"/>
    </source>
</evidence>
<feature type="compositionally biased region" description="Acidic residues" evidence="15">
    <location>
        <begin position="388"/>
        <end position="398"/>
    </location>
</feature>
<dbReference type="GO" id="GO:0005543">
    <property type="term" value="F:phospholipid binding"/>
    <property type="evidence" value="ECO:0007669"/>
    <property type="project" value="TreeGrafter"/>
</dbReference>
<keyword evidence="22" id="KW-1185">Reference proteome</keyword>
<keyword evidence="9" id="KW-0472">Membrane</keyword>
<reference evidence="18" key="1">
    <citation type="submission" date="2021-02" db="EMBL/GenBank/DDBJ databases">
        <authorList>
            <person name="Nowell W R."/>
        </authorList>
    </citation>
    <scope>NUCLEOTIDE SEQUENCE</scope>
</reference>
<dbReference type="GO" id="GO:0007010">
    <property type="term" value="P:cytoskeleton organization"/>
    <property type="evidence" value="ECO:0007669"/>
    <property type="project" value="TreeGrafter"/>
</dbReference>
<evidence type="ECO:0000313" key="18">
    <source>
        <dbReference type="EMBL" id="CAF0926876.1"/>
    </source>
</evidence>
<sequence>MDTGSGDKSNADNDLYLPQTDSFWEIGKFNRAVKRCDDGNKLTTDLVSMIGERAELEKAFSKMLKSWSKKWSEYVAKSSEFGSMTSAWKAIMGEADASAEVHQTVHDELQNDVIPAIKSWQKAKYVKSMMHIKTTKDFDEEFKRAQKPWAKLYVKVDKYKREYHTATKALKMAETQENNAKLDGSIPQEQRTKVVEKVERSRKEKEVAKSKYTEALQELNRANPKYMDDMNEVFTRCQTFEKDRLVKFREFLGATEKCLDLSSRLQTPIFQQFPQTIKASDPDRDLTWWSDTYGATMKMNWPIFEEYSDAQRTLSRRGKADIERENPVVVTAIRSSHNGPPGGAPSSSDHRLSTSYVNQSPVPPIRTTQSSVYPKLDTSNASNSNPFDESDDDDDDDDNHDKEKSTTNRSSYGGGTSNGGFSTVPPYPANNVQSAYPASANPFLEDDDNIDSLSPAHHPSHQSPTSIGGSSLDSSAGVPVRALYDYEAQEQDELSFKQGDIFTKLEDEDDQGWCKGRVNGRTGLYPATYVESV</sequence>
<accession>A0A814BH81</accession>
<dbReference type="GO" id="GO:0030100">
    <property type="term" value="P:regulation of endocytosis"/>
    <property type="evidence" value="ECO:0007669"/>
    <property type="project" value="TreeGrafter"/>
</dbReference>
<name>A0A814BH81_9BILA</name>
<keyword evidence="6" id="KW-0963">Cytoplasm</keyword>
<feature type="domain" description="SH3" evidence="16">
    <location>
        <begin position="475"/>
        <end position="533"/>
    </location>
</feature>
<comment type="subunit">
    <text evidence="11">Homodimer. May form heterooligomers with other PACSINs. Interacts (via SH3 domain) with DNM1, SYNJ1 and WASL. Interacts with TRPV4.</text>
</comment>
<evidence type="ECO:0000313" key="19">
    <source>
        <dbReference type="EMBL" id="CAF1137503.1"/>
    </source>
</evidence>
<evidence type="ECO:0000313" key="22">
    <source>
        <dbReference type="Proteomes" id="UP000663832"/>
    </source>
</evidence>
<dbReference type="InterPro" id="IPR036028">
    <property type="entry name" value="SH3-like_dom_sf"/>
</dbReference>
<comment type="function">
    <text evidence="10">Plays a role in endocytosis and regulates internalization of plasma membrane proteins. Overexpression impairs internalization of SLC2A1/GLUT1 and TRPV4 and increases the levels of SLC2A1/GLUT1 and TRPV4 at the cell membrane. Inhibits the TRPV4 calcium channel activity.</text>
</comment>
<keyword evidence="8 13" id="KW-0175">Coiled coil</keyword>
<evidence type="ECO:0000256" key="11">
    <source>
        <dbReference type="ARBA" id="ARBA00064966"/>
    </source>
</evidence>
<feature type="coiled-coil region" evidence="14">
    <location>
        <begin position="156"/>
        <end position="222"/>
    </location>
</feature>
<evidence type="ECO:0000256" key="7">
    <source>
        <dbReference type="ARBA" id="ARBA00022553"/>
    </source>
</evidence>
<proteinExistence type="predicted"/>
<dbReference type="EMBL" id="CAJNOI010004277">
    <property type="protein sequence ID" value="CAF1541671.1"/>
    <property type="molecule type" value="Genomic_DNA"/>
</dbReference>
<dbReference type="FunFam" id="2.30.30.40:FF:000014">
    <property type="entry name" value="Kinase C and casein kinase substrate in neurons protein"/>
    <property type="match status" value="1"/>
</dbReference>
<evidence type="ECO:0000256" key="12">
    <source>
        <dbReference type="PROSITE-ProRule" id="PRU00192"/>
    </source>
</evidence>
<dbReference type="Gene3D" id="2.30.30.40">
    <property type="entry name" value="SH3 Domains"/>
    <property type="match status" value="1"/>
</dbReference>
<dbReference type="PROSITE" id="PS51741">
    <property type="entry name" value="F_BAR"/>
    <property type="match status" value="1"/>
</dbReference>
<evidence type="ECO:0000259" key="17">
    <source>
        <dbReference type="PROSITE" id="PS51741"/>
    </source>
</evidence>
<evidence type="ECO:0000256" key="8">
    <source>
        <dbReference type="ARBA" id="ARBA00023054"/>
    </source>
</evidence>
<evidence type="ECO:0000256" key="14">
    <source>
        <dbReference type="SAM" id="Coils"/>
    </source>
</evidence>